<sequence>MPVGGTFSVERKKRKCNQCNRLYQHKHTCWGLAQRRPRLQLPLVLPPEPAARFQLLCNALLGSSMHSPQSQRVLANLEILVQQGIRPDRIDIVKLLVLASKAKKSAIGSRERLIGSAQVLLGENAPLHLQTEVVQQRSTLMRLNGNIEDSIRLIDEFISRKEIRARFRRTPRASVGSCLLCWPHYERRRQWLPEEMRAFQGHDASKGYRRILLSLVEVEIRLKNYEEARHHVEQLLPMFNSLIAPDIVDRLGHVRTLMAAARVSGLDDAEKFWSDALYWNNFYNHSEEEVFTCGVIYMYMCLGQYKLGKRNGSREYLECAQRVFGSKGRQFLIPGVGTYLVDFVVKEVDTLTGWNCGI</sequence>
<keyword evidence="2" id="KW-1185">Reference proteome</keyword>
<evidence type="ECO:0000313" key="1">
    <source>
        <dbReference type="EMBL" id="KAK3687214.1"/>
    </source>
</evidence>
<dbReference type="AlphaFoldDB" id="A0AAE1CB85"/>
<reference evidence="1" key="2">
    <citation type="submission" date="2023-06" db="EMBL/GenBank/DDBJ databases">
        <authorList>
            <consortium name="Lawrence Berkeley National Laboratory"/>
            <person name="Haridas S."/>
            <person name="Hensen N."/>
            <person name="Bonometti L."/>
            <person name="Westerberg I."/>
            <person name="Brannstrom I.O."/>
            <person name="Guillou S."/>
            <person name="Cros-Aarteil S."/>
            <person name="Calhoun S."/>
            <person name="Kuo A."/>
            <person name="Mondo S."/>
            <person name="Pangilinan J."/>
            <person name="Riley R."/>
            <person name="Labutti K."/>
            <person name="Andreopoulos B."/>
            <person name="Lipzen A."/>
            <person name="Chen C."/>
            <person name="Yanf M."/>
            <person name="Daum C."/>
            <person name="Ng V."/>
            <person name="Clum A."/>
            <person name="Steindorff A."/>
            <person name="Ohm R."/>
            <person name="Martin F."/>
            <person name="Silar P."/>
            <person name="Natvig D."/>
            <person name="Lalanne C."/>
            <person name="Gautier V."/>
            <person name="Ament-Velasquez S.L."/>
            <person name="Kruys A."/>
            <person name="Hutchinson M.I."/>
            <person name="Powell A.J."/>
            <person name="Barry K."/>
            <person name="Miller A.N."/>
            <person name="Grigoriev I.V."/>
            <person name="Debuchy R."/>
            <person name="Gladieux P."/>
            <person name="Thoren M.H."/>
            <person name="Johannesson H."/>
        </authorList>
    </citation>
    <scope>NUCLEOTIDE SEQUENCE</scope>
    <source>
        <strain evidence="1">CBS 314.62</strain>
    </source>
</reference>
<accession>A0AAE1CB85</accession>
<proteinExistence type="predicted"/>
<comment type="caution">
    <text evidence="1">The sequence shown here is derived from an EMBL/GenBank/DDBJ whole genome shotgun (WGS) entry which is preliminary data.</text>
</comment>
<gene>
    <name evidence="1" type="ORF">B0T22DRAFT_122501</name>
</gene>
<reference evidence="1" key="1">
    <citation type="journal article" date="2023" name="Mol. Phylogenet. Evol.">
        <title>Genome-scale phylogeny and comparative genomics of the fungal order Sordariales.</title>
        <authorList>
            <person name="Hensen N."/>
            <person name="Bonometti L."/>
            <person name="Westerberg I."/>
            <person name="Brannstrom I.O."/>
            <person name="Guillou S."/>
            <person name="Cros-Aarteil S."/>
            <person name="Calhoun S."/>
            <person name="Haridas S."/>
            <person name="Kuo A."/>
            <person name="Mondo S."/>
            <person name="Pangilinan J."/>
            <person name="Riley R."/>
            <person name="LaButti K."/>
            <person name="Andreopoulos B."/>
            <person name="Lipzen A."/>
            <person name="Chen C."/>
            <person name="Yan M."/>
            <person name="Daum C."/>
            <person name="Ng V."/>
            <person name="Clum A."/>
            <person name="Steindorff A."/>
            <person name="Ohm R.A."/>
            <person name="Martin F."/>
            <person name="Silar P."/>
            <person name="Natvig D.O."/>
            <person name="Lalanne C."/>
            <person name="Gautier V."/>
            <person name="Ament-Velasquez S.L."/>
            <person name="Kruys A."/>
            <person name="Hutchinson M.I."/>
            <person name="Powell A.J."/>
            <person name="Barry K."/>
            <person name="Miller A.N."/>
            <person name="Grigoriev I.V."/>
            <person name="Debuchy R."/>
            <person name="Gladieux P."/>
            <person name="Hiltunen Thoren M."/>
            <person name="Johannesson H."/>
        </authorList>
    </citation>
    <scope>NUCLEOTIDE SEQUENCE</scope>
    <source>
        <strain evidence="1">CBS 314.62</strain>
    </source>
</reference>
<dbReference type="EMBL" id="JAULSO010000002">
    <property type="protein sequence ID" value="KAK3687214.1"/>
    <property type="molecule type" value="Genomic_DNA"/>
</dbReference>
<dbReference type="Proteomes" id="UP001270362">
    <property type="component" value="Unassembled WGS sequence"/>
</dbReference>
<organism evidence="1 2">
    <name type="scientific">Podospora appendiculata</name>
    <dbReference type="NCBI Taxonomy" id="314037"/>
    <lineage>
        <taxon>Eukaryota</taxon>
        <taxon>Fungi</taxon>
        <taxon>Dikarya</taxon>
        <taxon>Ascomycota</taxon>
        <taxon>Pezizomycotina</taxon>
        <taxon>Sordariomycetes</taxon>
        <taxon>Sordariomycetidae</taxon>
        <taxon>Sordariales</taxon>
        <taxon>Podosporaceae</taxon>
        <taxon>Podospora</taxon>
    </lineage>
</organism>
<protein>
    <submittedName>
        <fullName evidence="1">Uncharacterized protein</fullName>
    </submittedName>
</protein>
<name>A0AAE1CB85_9PEZI</name>
<evidence type="ECO:0000313" key="2">
    <source>
        <dbReference type="Proteomes" id="UP001270362"/>
    </source>
</evidence>